<evidence type="ECO:0000313" key="4">
    <source>
        <dbReference type="EMBL" id="CAG7831239.1"/>
    </source>
</evidence>
<dbReference type="PANTHER" id="PTHR11071:SF561">
    <property type="entry name" value="PEPTIDYL-PROLYL CIS-TRANS ISOMERASE D-RELATED"/>
    <property type="match status" value="1"/>
</dbReference>
<dbReference type="Pfam" id="PF13879">
    <property type="entry name" value="Hmw_CFAP97"/>
    <property type="match status" value="1"/>
</dbReference>
<dbReference type="GO" id="GO:0003755">
    <property type="term" value="F:peptidyl-prolyl cis-trans isomerase activity"/>
    <property type="evidence" value="ECO:0007669"/>
    <property type="project" value="InterPro"/>
</dbReference>
<organism evidence="4 5">
    <name type="scientific">Allacma fusca</name>
    <dbReference type="NCBI Taxonomy" id="39272"/>
    <lineage>
        <taxon>Eukaryota</taxon>
        <taxon>Metazoa</taxon>
        <taxon>Ecdysozoa</taxon>
        <taxon>Arthropoda</taxon>
        <taxon>Hexapoda</taxon>
        <taxon>Collembola</taxon>
        <taxon>Symphypleona</taxon>
        <taxon>Sminthuridae</taxon>
        <taxon>Allacma</taxon>
    </lineage>
</organism>
<dbReference type="GO" id="GO:0016018">
    <property type="term" value="F:cyclosporin A binding"/>
    <property type="evidence" value="ECO:0007669"/>
    <property type="project" value="TreeGrafter"/>
</dbReference>
<dbReference type="PROSITE" id="PS50072">
    <property type="entry name" value="CSA_PPIASE_2"/>
    <property type="match status" value="1"/>
</dbReference>
<gene>
    <name evidence="4" type="ORF">AFUS01_LOCUS40992</name>
</gene>
<sequence length="421" mass="49151">MKPQCVCGCLEPVTEYPDCSKDPAKIRLRYEKERFRSRDSSRQQDYEWRAYCWEKHRKRVSDAKSVINTRSPNYTPLIFTHHNTKYNRRLANFARIERENVILTQNIKKELVGDSRMDNHNHLFSICKRNRGFRRLTQQLQLAYQNMKIAHRLDKISATPTYIKCNQLNWYTAQEHWMELKAKFPLYWRDVICKSYEVAALAKAFDGTKPLVYFDLEVKDSEIGRVVIELDPIASPVATEMFRLMFEGKYKNYNYKCAKLNKLWPGIGWSFAPGLKSIVKCPFPPKKYRMKHDQMGIVSLVNNGQNLFQAEFVITARELKPLDDKNLAIGFVTQGMTFLDSLSKYLFKDKASFRKPMYIVKTGLFEPSNPPPAPEMTRKCPSDSKTPDSLTTQEIGEEEVGTESELFDFDPMDDEPGFKQF</sequence>
<comment type="caution">
    <text evidence="4">The sequence shown here is derived from an EMBL/GenBank/DDBJ whole genome shotgun (WGS) entry which is preliminary data.</text>
</comment>
<dbReference type="AlphaFoldDB" id="A0A8J2PRT5"/>
<dbReference type="EMBL" id="CAJVCH010559510">
    <property type="protein sequence ID" value="CAG7831239.1"/>
    <property type="molecule type" value="Genomic_DNA"/>
</dbReference>
<proteinExistence type="inferred from homology"/>
<feature type="compositionally biased region" description="Basic and acidic residues" evidence="2">
    <location>
        <begin position="376"/>
        <end position="386"/>
    </location>
</feature>
<dbReference type="GO" id="GO:0006457">
    <property type="term" value="P:protein folding"/>
    <property type="evidence" value="ECO:0007669"/>
    <property type="project" value="TreeGrafter"/>
</dbReference>
<evidence type="ECO:0000256" key="1">
    <source>
        <dbReference type="ARBA" id="ARBA00008315"/>
    </source>
</evidence>
<evidence type="ECO:0000313" key="5">
    <source>
        <dbReference type="Proteomes" id="UP000708208"/>
    </source>
</evidence>
<accession>A0A8J2PRT5</accession>
<reference evidence="4" key="1">
    <citation type="submission" date="2021-06" db="EMBL/GenBank/DDBJ databases">
        <authorList>
            <person name="Hodson N. C."/>
            <person name="Mongue J. A."/>
            <person name="Jaron S. K."/>
        </authorList>
    </citation>
    <scope>NUCLEOTIDE SEQUENCE</scope>
</reference>
<feature type="domain" description="PPIase cyclophilin-type" evidence="3">
    <location>
        <begin position="213"/>
        <end position="364"/>
    </location>
</feature>
<name>A0A8J2PRT5_9HEXA</name>
<protein>
    <recommendedName>
        <fullName evidence="3">PPIase cyclophilin-type domain-containing protein</fullName>
    </recommendedName>
</protein>
<dbReference type="Proteomes" id="UP000708208">
    <property type="component" value="Unassembled WGS sequence"/>
</dbReference>
<dbReference type="InterPro" id="IPR002130">
    <property type="entry name" value="Cyclophilin-type_PPIase_dom"/>
</dbReference>
<evidence type="ECO:0000259" key="3">
    <source>
        <dbReference type="PROSITE" id="PS50072"/>
    </source>
</evidence>
<feature type="compositionally biased region" description="Acidic residues" evidence="2">
    <location>
        <begin position="395"/>
        <end position="415"/>
    </location>
</feature>
<comment type="similarity">
    <text evidence="1">Belongs to the CFAP97 family.</text>
</comment>
<dbReference type="PANTHER" id="PTHR11071">
    <property type="entry name" value="PEPTIDYL-PROLYL CIS-TRANS ISOMERASE"/>
    <property type="match status" value="1"/>
</dbReference>
<dbReference type="GO" id="GO:0005737">
    <property type="term" value="C:cytoplasm"/>
    <property type="evidence" value="ECO:0007669"/>
    <property type="project" value="TreeGrafter"/>
</dbReference>
<dbReference type="Pfam" id="PF00160">
    <property type="entry name" value="Pro_isomerase"/>
    <property type="match status" value="1"/>
</dbReference>
<feature type="region of interest" description="Disordered" evidence="2">
    <location>
        <begin position="364"/>
        <end position="421"/>
    </location>
</feature>
<dbReference type="InterPro" id="IPR029488">
    <property type="entry name" value="Hmw/CFAP97"/>
</dbReference>
<keyword evidence="5" id="KW-1185">Reference proteome</keyword>
<evidence type="ECO:0000256" key="2">
    <source>
        <dbReference type="SAM" id="MobiDB-lite"/>
    </source>
</evidence>